<evidence type="ECO:0000313" key="2">
    <source>
        <dbReference type="Proteomes" id="UP000759537"/>
    </source>
</evidence>
<dbReference type="OrthoDB" id="27603at2759"/>
<reference evidence="1" key="1">
    <citation type="submission" date="2019-10" db="EMBL/GenBank/DDBJ databases">
        <authorList>
            <consortium name="DOE Joint Genome Institute"/>
            <person name="Kuo A."/>
            <person name="Miyauchi S."/>
            <person name="Kiss E."/>
            <person name="Drula E."/>
            <person name="Kohler A."/>
            <person name="Sanchez-Garcia M."/>
            <person name="Andreopoulos B."/>
            <person name="Barry K.W."/>
            <person name="Bonito G."/>
            <person name="Buee M."/>
            <person name="Carver A."/>
            <person name="Chen C."/>
            <person name="Cichocki N."/>
            <person name="Clum A."/>
            <person name="Culley D."/>
            <person name="Crous P.W."/>
            <person name="Fauchery L."/>
            <person name="Girlanda M."/>
            <person name="Hayes R."/>
            <person name="Keri Z."/>
            <person name="LaButti K."/>
            <person name="Lipzen A."/>
            <person name="Lombard V."/>
            <person name="Magnuson J."/>
            <person name="Maillard F."/>
            <person name="Morin E."/>
            <person name="Murat C."/>
            <person name="Nolan M."/>
            <person name="Ohm R."/>
            <person name="Pangilinan J."/>
            <person name="Pereira M."/>
            <person name="Perotto S."/>
            <person name="Peter M."/>
            <person name="Riley R."/>
            <person name="Sitrit Y."/>
            <person name="Stielow B."/>
            <person name="Szollosi G."/>
            <person name="Zifcakova L."/>
            <person name="Stursova M."/>
            <person name="Spatafora J.W."/>
            <person name="Tedersoo L."/>
            <person name="Vaario L.-M."/>
            <person name="Yamada A."/>
            <person name="Yan M."/>
            <person name="Wang P."/>
            <person name="Xu J."/>
            <person name="Bruns T."/>
            <person name="Baldrian P."/>
            <person name="Vilgalys R."/>
            <person name="Henrissat B."/>
            <person name="Grigoriev I.V."/>
            <person name="Hibbett D."/>
            <person name="Nagy L.G."/>
            <person name="Martin F.M."/>
        </authorList>
    </citation>
    <scope>NUCLEOTIDE SEQUENCE</scope>
    <source>
        <strain evidence="1">Prilba</strain>
    </source>
</reference>
<gene>
    <name evidence="1" type="ORF">DFH94DRAFT_474217</name>
</gene>
<sequence>MVELYELVQDQGPKVRPFYFPTNFAPRLMLMLTATANPTPAIQQSKPEQAFLMKNYDESARRDDRDPLGIFRSLVDASVPSAGLVRPLGSSTCSLPAGERAPAEMAVVVVVAGARAVHRVRRRGAAEFLQELVECQGPRGESGFFDCEPWRGSRAGWYFDGADDIGRWWWWWRLAGRWRQWDG</sequence>
<dbReference type="Proteomes" id="UP000759537">
    <property type="component" value="Unassembled WGS sequence"/>
</dbReference>
<comment type="caution">
    <text evidence="1">The sequence shown here is derived from an EMBL/GenBank/DDBJ whole genome shotgun (WGS) entry which is preliminary data.</text>
</comment>
<organism evidence="1 2">
    <name type="scientific">Russula ochroleuca</name>
    <dbReference type="NCBI Taxonomy" id="152965"/>
    <lineage>
        <taxon>Eukaryota</taxon>
        <taxon>Fungi</taxon>
        <taxon>Dikarya</taxon>
        <taxon>Basidiomycota</taxon>
        <taxon>Agaricomycotina</taxon>
        <taxon>Agaricomycetes</taxon>
        <taxon>Russulales</taxon>
        <taxon>Russulaceae</taxon>
        <taxon>Russula</taxon>
    </lineage>
</organism>
<accession>A0A9P5MWD5</accession>
<dbReference type="AlphaFoldDB" id="A0A9P5MWD5"/>
<evidence type="ECO:0000313" key="1">
    <source>
        <dbReference type="EMBL" id="KAF8480382.1"/>
    </source>
</evidence>
<keyword evidence="2" id="KW-1185">Reference proteome</keyword>
<proteinExistence type="predicted"/>
<name>A0A9P5MWD5_9AGAM</name>
<reference evidence="1" key="2">
    <citation type="journal article" date="2020" name="Nat. Commun.">
        <title>Large-scale genome sequencing of mycorrhizal fungi provides insights into the early evolution of symbiotic traits.</title>
        <authorList>
            <person name="Miyauchi S."/>
            <person name="Kiss E."/>
            <person name="Kuo A."/>
            <person name="Drula E."/>
            <person name="Kohler A."/>
            <person name="Sanchez-Garcia M."/>
            <person name="Morin E."/>
            <person name="Andreopoulos B."/>
            <person name="Barry K.W."/>
            <person name="Bonito G."/>
            <person name="Buee M."/>
            <person name="Carver A."/>
            <person name="Chen C."/>
            <person name="Cichocki N."/>
            <person name="Clum A."/>
            <person name="Culley D."/>
            <person name="Crous P.W."/>
            <person name="Fauchery L."/>
            <person name="Girlanda M."/>
            <person name="Hayes R.D."/>
            <person name="Keri Z."/>
            <person name="LaButti K."/>
            <person name="Lipzen A."/>
            <person name="Lombard V."/>
            <person name="Magnuson J."/>
            <person name="Maillard F."/>
            <person name="Murat C."/>
            <person name="Nolan M."/>
            <person name="Ohm R.A."/>
            <person name="Pangilinan J."/>
            <person name="Pereira M.F."/>
            <person name="Perotto S."/>
            <person name="Peter M."/>
            <person name="Pfister S."/>
            <person name="Riley R."/>
            <person name="Sitrit Y."/>
            <person name="Stielow J.B."/>
            <person name="Szollosi G."/>
            <person name="Zifcakova L."/>
            <person name="Stursova M."/>
            <person name="Spatafora J.W."/>
            <person name="Tedersoo L."/>
            <person name="Vaario L.M."/>
            <person name="Yamada A."/>
            <person name="Yan M."/>
            <person name="Wang P."/>
            <person name="Xu J."/>
            <person name="Bruns T."/>
            <person name="Baldrian P."/>
            <person name="Vilgalys R."/>
            <person name="Dunand C."/>
            <person name="Henrissat B."/>
            <person name="Grigoriev I.V."/>
            <person name="Hibbett D."/>
            <person name="Nagy L.G."/>
            <person name="Martin F.M."/>
        </authorList>
    </citation>
    <scope>NUCLEOTIDE SEQUENCE</scope>
    <source>
        <strain evidence="1">Prilba</strain>
    </source>
</reference>
<dbReference type="EMBL" id="WHVB01000008">
    <property type="protein sequence ID" value="KAF8480382.1"/>
    <property type="molecule type" value="Genomic_DNA"/>
</dbReference>
<protein>
    <submittedName>
        <fullName evidence="1">Uncharacterized protein</fullName>
    </submittedName>
</protein>